<keyword evidence="2" id="KW-1185">Reference proteome</keyword>
<organism evidence="1 2">
    <name type="scientific">Gossypium laxum</name>
    <dbReference type="NCBI Taxonomy" id="34288"/>
    <lineage>
        <taxon>Eukaryota</taxon>
        <taxon>Viridiplantae</taxon>
        <taxon>Streptophyta</taxon>
        <taxon>Embryophyta</taxon>
        <taxon>Tracheophyta</taxon>
        <taxon>Spermatophyta</taxon>
        <taxon>Magnoliopsida</taxon>
        <taxon>eudicotyledons</taxon>
        <taxon>Gunneridae</taxon>
        <taxon>Pentapetalae</taxon>
        <taxon>rosids</taxon>
        <taxon>malvids</taxon>
        <taxon>Malvales</taxon>
        <taxon>Malvaceae</taxon>
        <taxon>Malvoideae</taxon>
        <taxon>Gossypium</taxon>
    </lineage>
</organism>
<evidence type="ECO:0000313" key="2">
    <source>
        <dbReference type="Proteomes" id="UP000593574"/>
    </source>
</evidence>
<protein>
    <submittedName>
        <fullName evidence="1">Uncharacterized protein</fullName>
    </submittedName>
</protein>
<accession>A0A7J8ZZ95</accession>
<comment type="caution">
    <text evidence="1">The sequence shown here is derived from an EMBL/GenBank/DDBJ whole genome shotgun (WGS) entry which is preliminary data.</text>
</comment>
<dbReference type="EMBL" id="JABEZV010000007">
    <property type="protein sequence ID" value="MBA0716634.1"/>
    <property type="molecule type" value="Genomic_DNA"/>
</dbReference>
<dbReference type="AlphaFoldDB" id="A0A7J8ZZ95"/>
<gene>
    <name evidence="1" type="ORF">Golax_015448</name>
</gene>
<evidence type="ECO:0000313" key="1">
    <source>
        <dbReference type="EMBL" id="MBA0716634.1"/>
    </source>
</evidence>
<reference evidence="1 2" key="1">
    <citation type="journal article" date="2019" name="Genome Biol. Evol.">
        <title>Insights into the evolution of the New World diploid cottons (Gossypium, subgenus Houzingenia) based on genome sequencing.</title>
        <authorList>
            <person name="Grover C.E."/>
            <person name="Arick M.A. 2nd"/>
            <person name="Thrash A."/>
            <person name="Conover J.L."/>
            <person name="Sanders W.S."/>
            <person name="Peterson D.G."/>
            <person name="Frelichowski J.E."/>
            <person name="Scheffler J.A."/>
            <person name="Scheffler B.E."/>
            <person name="Wendel J.F."/>
        </authorList>
    </citation>
    <scope>NUCLEOTIDE SEQUENCE [LARGE SCALE GENOMIC DNA]</scope>
    <source>
        <strain evidence="1">4</strain>
        <tissue evidence="1">Leaf</tissue>
    </source>
</reference>
<dbReference type="Proteomes" id="UP000593574">
    <property type="component" value="Unassembled WGS sequence"/>
</dbReference>
<sequence length="32" mass="3798">MIFVDLFSLRTAPQKVFQLMLQIMEISIKEVK</sequence>
<name>A0A7J8ZZ95_9ROSI</name>
<proteinExistence type="predicted"/>